<name>A0A066W7M5_TILAU</name>
<reference evidence="2 3" key="1">
    <citation type="submission" date="2014-05" db="EMBL/GenBank/DDBJ databases">
        <title>Draft genome sequence of a rare smut relative, Tilletiaria anomala UBC 951.</title>
        <authorList>
            <consortium name="DOE Joint Genome Institute"/>
            <person name="Toome M."/>
            <person name="Kuo A."/>
            <person name="Henrissat B."/>
            <person name="Lipzen A."/>
            <person name="Tritt A."/>
            <person name="Yoshinaga Y."/>
            <person name="Zane M."/>
            <person name="Barry K."/>
            <person name="Grigoriev I.V."/>
            <person name="Spatafora J.W."/>
            <person name="Aimea M.C."/>
        </authorList>
    </citation>
    <scope>NUCLEOTIDE SEQUENCE [LARGE SCALE GENOMIC DNA]</scope>
    <source>
        <strain evidence="2 3">UBC 951</strain>
    </source>
</reference>
<dbReference type="EMBL" id="JMSN01000024">
    <property type="protein sequence ID" value="KDN48543.1"/>
    <property type="molecule type" value="Genomic_DNA"/>
</dbReference>
<evidence type="ECO:0000313" key="3">
    <source>
        <dbReference type="Proteomes" id="UP000027361"/>
    </source>
</evidence>
<dbReference type="Proteomes" id="UP000027361">
    <property type="component" value="Unassembled WGS sequence"/>
</dbReference>
<dbReference type="RefSeq" id="XP_013244199.1">
    <property type="nucleotide sequence ID" value="XM_013388745.1"/>
</dbReference>
<comment type="caution">
    <text evidence="2">The sequence shown here is derived from an EMBL/GenBank/DDBJ whole genome shotgun (WGS) entry which is preliminary data.</text>
</comment>
<protein>
    <submittedName>
        <fullName evidence="2">Uncharacterized protein</fullName>
    </submittedName>
</protein>
<keyword evidence="1" id="KW-0732">Signal</keyword>
<feature type="signal peptide" evidence="1">
    <location>
        <begin position="1"/>
        <end position="18"/>
    </location>
</feature>
<accession>A0A066W7M5</accession>
<gene>
    <name evidence="2" type="ORF">K437DRAFT_267608</name>
</gene>
<feature type="chain" id="PRO_5001628753" evidence="1">
    <location>
        <begin position="19"/>
        <end position="299"/>
    </location>
</feature>
<dbReference type="HOGENOM" id="CLU_931216_0_0_1"/>
<dbReference type="InParanoid" id="A0A066W7M5"/>
<evidence type="ECO:0000256" key="1">
    <source>
        <dbReference type="SAM" id="SignalP"/>
    </source>
</evidence>
<evidence type="ECO:0000313" key="2">
    <source>
        <dbReference type="EMBL" id="KDN48543.1"/>
    </source>
</evidence>
<organism evidence="2 3">
    <name type="scientific">Tilletiaria anomala (strain ATCC 24038 / CBS 436.72 / UBC 951)</name>
    <dbReference type="NCBI Taxonomy" id="1037660"/>
    <lineage>
        <taxon>Eukaryota</taxon>
        <taxon>Fungi</taxon>
        <taxon>Dikarya</taxon>
        <taxon>Basidiomycota</taxon>
        <taxon>Ustilaginomycotina</taxon>
        <taxon>Exobasidiomycetes</taxon>
        <taxon>Georgefischeriales</taxon>
        <taxon>Tilletiariaceae</taxon>
        <taxon>Tilletiaria</taxon>
    </lineage>
</organism>
<sequence length="299" mass="31321">MLITKLASLFTLAAAVAGSPVALKARGFSNGATCLNDSQCNSGYCRQTPSQRASNSAGSCSVTKPGGNTCYKDSGCTSGYCDPSSSLCAATPSTSLPLSCSKYSTGTLYLSIIDDASYKALATKPIRPYLSFNAHYSLDNYDGPTGAGVKEEILTTSGSGHRVTAEMWKCNYANIIDPASYDQNGVFGQVRIPSKNNQCLTVSYGTNAATGAGNVYVSSCSSVDNASSAATYRQIFDLTNSYQQPTANSKSSQVYSFANNFGAGFTTHAGTNTWESFWIDGNYANSAGPPSFYLAPSLA</sequence>
<dbReference type="AlphaFoldDB" id="A0A066W7M5"/>
<dbReference type="GeneID" id="25265945"/>
<proteinExistence type="predicted"/>
<keyword evidence="3" id="KW-1185">Reference proteome</keyword>